<feature type="domain" description="N-acetyltransferase" evidence="3">
    <location>
        <begin position="13"/>
        <end position="155"/>
    </location>
</feature>
<dbReference type="Gene3D" id="3.40.630.30">
    <property type="match status" value="2"/>
</dbReference>
<dbReference type="EMBL" id="JAVRAA010000003">
    <property type="protein sequence ID" value="MDT0336806.1"/>
    <property type="molecule type" value="Genomic_DNA"/>
</dbReference>
<evidence type="ECO:0000259" key="3">
    <source>
        <dbReference type="PROSITE" id="PS51186"/>
    </source>
</evidence>
<evidence type="ECO:0000256" key="2">
    <source>
        <dbReference type="ARBA" id="ARBA00023315"/>
    </source>
</evidence>
<protein>
    <submittedName>
        <fullName evidence="4">GNAT family N-acetyltransferase</fullName>
        <ecNumber evidence="4">2.3.1.-</ecNumber>
    </submittedName>
</protein>
<keyword evidence="2 4" id="KW-0012">Acyltransferase</keyword>
<dbReference type="Pfam" id="PF13508">
    <property type="entry name" value="Acetyltransf_7"/>
    <property type="match status" value="1"/>
</dbReference>
<dbReference type="CDD" id="cd04301">
    <property type="entry name" value="NAT_SF"/>
    <property type="match status" value="2"/>
</dbReference>
<dbReference type="InterPro" id="IPR000182">
    <property type="entry name" value="GNAT_dom"/>
</dbReference>
<dbReference type="PANTHER" id="PTHR43877">
    <property type="entry name" value="AMINOALKYLPHOSPHONATE N-ACETYLTRANSFERASE-RELATED-RELATED"/>
    <property type="match status" value="1"/>
</dbReference>
<dbReference type="EC" id="2.3.1.-" evidence="4"/>
<evidence type="ECO:0000256" key="1">
    <source>
        <dbReference type="ARBA" id="ARBA00022679"/>
    </source>
</evidence>
<dbReference type="InterPro" id="IPR016181">
    <property type="entry name" value="Acyl_CoA_acyltransferase"/>
</dbReference>
<dbReference type="AlphaFoldDB" id="A0AAE4K623"/>
<name>A0AAE4K623_9BURK</name>
<dbReference type="PROSITE" id="PS51186">
    <property type="entry name" value="GNAT"/>
    <property type="match status" value="2"/>
</dbReference>
<sequence length="339" mass="37761">MTRPPLPRLAPLALFRQTLPSDLDHLVALRITAMRPSLEQIGRFDPQRARERFTSGFVPEVTFHIMQAGQAAGFFVLERQTDRLRLRHLYLHPDFQHGGLGAQVLRRILADARRHGCSVQLAALRDSPANAFYQRHGFVQVGEGEWDILYEHPRPADATAAHAPEACFIWWLEQADLPALDTILRQHVRDLHDGSVVETEIAAIRQCMHGERDADGRYRSYLVARDAQGVALGCMALSGPDARISSHLALDTQGQGSALELLNVFVHRDAMRGRGIGRALLQAACDEARAAGATTLVVNSGPRYRASWGFYDHLFDASHGMMMDYYGAGRHAKVWSMAL</sequence>
<reference evidence="4" key="1">
    <citation type="submission" date="2023-02" db="EMBL/GenBank/DDBJ databases">
        <title>Description of Herbaspirillum huttiense subsp. nephrolepsisexaltata and Herbaspirillum huttiense subsp. lycopersicon.</title>
        <authorList>
            <person name="Poudel M."/>
            <person name="Sharma A."/>
            <person name="Goss E."/>
            <person name="Tapia J.H."/>
            <person name="Harmon C.M."/>
            <person name="Jones J.B."/>
        </authorList>
    </citation>
    <scope>NUCLEOTIDE SEQUENCE</scope>
    <source>
        <strain evidence="4">NC40101</strain>
    </source>
</reference>
<feature type="domain" description="N-acetyltransferase" evidence="3">
    <location>
        <begin position="175"/>
        <end position="339"/>
    </location>
</feature>
<dbReference type="GO" id="GO:0016747">
    <property type="term" value="F:acyltransferase activity, transferring groups other than amino-acyl groups"/>
    <property type="evidence" value="ECO:0007669"/>
    <property type="project" value="InterPro"/>
</dbReference>
<dbReference type="InterPro" id="IPR050832">
    <property type="entry name" value="Bact_Acetyltransf"/>
</dbReference>
<evidence type="ECO:0000313" key="4">
    <source>
        <dbReference type="EMBL" id="MDT0336806.1"/>
    </source>
</evidence>
<accession>A0AAE4K623</accession>
<dbReference type="RefSeq" id="WP_310836884.1">
    <property type="nucleotide sequence ID" value="NZ_JAVLSM010000004.1"/>
</dbReference>
<gene>
    <name evidence="4" type="ORF">RJN63_08205</name>
</gene>
<keyword evidence="1 4" id="KW-0808">Transferase</keyword>
<comment type="caution">
    <text evidence="4">The sequence shown here is derived from an EMBL/GenBank/DDBJ whole genome shotgun (WGS) entry which is preliminary data.</text>
</comment>
<proteinExistence type="predicted"/>
<dbReference type="Pfam" id="PF00583">
    <property type="entry name" value="Acetyltransf_1"/>
    <property type="match status" value="1"/>
</dbReference>
<organism evidence="4">
    <name type="scientific">Herbaspirillum huttiense subsp. nephrolepidis</name>
    <dbReference type="NCBI Taxonomy" id="3075126"/>
    <lineage>
        <taxon>Bacteria</taxon>
        <taxon>Pseudomonadati</taxon>
        <taxon>Pseudomonadota</taxon>
        <taxon>Betaproteobacteria</taxon>
        <taxon>Burkholderiales</taxon>
        <taxon>Oxalobacteraceae</taxon>
        <taxon>Herbaspirillum</taxon>
    </lineage>
</organism>
<dbReference type="SUPFAM" id="SSF55729">
    <property type="entry name" value="Acyl-CoA N-acyltransferases (Nat)"/>
    <property type="match status" value="2"/>
</dbReference>